<proteinExistence type="predicted"/>
<reference evidence="2" key="1">
    <citation type="journal article" date="2023" name="IMA Fungus">
        <title>Comparative genomic study of the Penicillium genus elucidates a diverse pangenome and 15 lateral gene transfer events.</title>
        <authorList>
            <person name="Petersen C."/>
            <person name="Sorensen T."/>
            <person name="Nielsen M.R."/>
            <person name="Sondergaard T.E."/>
            <person name="Sorensen J.L."/>
            <person name="Fitzpatrick D.A."/>
            <person name="Frisvad J.C."/>
            <person name="Nielsen K.L."/>
        </authorList>
    </citation>
    <scope>NUCLEOTIDE SEQUENCE</scope>
    <source>
        <strain evidence="2">IBT 12815</strain>
    </source>
</reference>
<feature type="region of interest" description="Disordered" evidence="1">
    <location>
        <begin position="177"/>
        <end position="205"/>
    </location>
</feature>
<feature type="compositionally biased region" description="Low complexity" evidence="1">
    <location>
        <begin position="126"/>
        <end position="148"/>
    </location>
</feature>
<name>A0AAD6DTI4_9EURO</name>
<feature type="region of interest" description="Disordered" evidence="1">
    <location>
        <begin position="70"/>
        <end position="149"/>
    </location>
</feature>
<dbReference type="Proteomes" id="UP001213799">
    <property type="component" value="Unassembled WGS sequence"/>
</dbReference>
<gene>
    <name evidence="2" type="ORF">N7537_009665</name>
</gene>
<evidence type="ECO:0000256" key="1">
    <source>
        <dbReference type="SAM" id="MobiDB-lite"/>
    </source>
</evidence>
<keyword evidence="3" id="KW-1185">Reference proteome</keyword>
<reference evidence="2" key="2">
    <citation type="submission" date="2023-01" db="EMBL/GenBank/DDBJ databases">
        <authorList>
            <person name="Petersen C."/>
        </authorList>
    </citation>
    <scope>NUCLEOTIDE SEQUENCE</scope>
    <source>
        <strain evidence="2">IBT 12815</strain>
    </source>
</reference>
<dbReference type="EMBL" id="JAQJAE010000005">
    <property type="protein sequence ID" value="KAJ5592761.1"/>
    <property type="molecule type" value="Genomic_DNA"/>
</dbReference>
<feature type="compositionally biased region" description="Low complexity" evidence="1">
    <location>
        <begin position="106"/>
        <end position="118"/>
    </location>
</feature>
<evidence type="ECO:0000313" key="3">
    <source>
        <dbReference type="Proteomes" id="UP001213799"/>
    </source>
</evidence>
<comment type="caution">
    <text evidence="2">The sequence shown here is derived from an EMBL/GenBank/DDBJ whole genome shotgun (WGS) entry which is preliminary data.</text>
</comment>
<accession>A0AAD6DTI4</accession>
<feature type="compositionally biased region" description="Polar residues" evidence="1">
    <location>
        <begin position="190"/>
        <end position="204"/>
    </location>
</feature>
<organism evidence="2 3">
    <name type="scientific">Penicillium hordei</name>
    <dbReference type="NCBI Taxonomy" id="40994"/>
    <lineage>
        <taxon>Eukaryota</taxon>
        <taxon>Fungi</taxon>
        <taxon>Dikarya</taxon>
        <taxon>Ascomycota</taxon>
        <taxon>Pezizomycotina</taxon>
        <taxon>Eurotiomycetes</taxon>
        <taxon>Eurotiomycetidae</taxon>
        <taxon>Eurotiales</taxon>
        <taxon>Aspergillaceae</taxon>
        <taxon>Penicillium</taxon>
    </lineage>
</organism>
<dbReference type="GeneID" id="81590961"/>
<sequence length="323" mass="33912">MTSHLNEECLSTVKSGRVKLVYGATALPAANTMVNRPLIRIKRKGRPFATCTMCNATPCTSPMEHARAKRDAELKCPKKASSNGRLYPRHNPTGFLPIAPRPSPGPSGSNSGSVGGKPLSTAVTNSKSRSGSKSACSTSPASSPAKTPIYHDAVGAGDWSGSEGSIARIESSRHTVSFSGSGMSGLDPNQALSAEQGGSASHSAPGSLYEYPVTSEAEATAAALFDPAYSLRPSTLAVSGSQLAQTLTMISPLEGVNPFDFSLDPALELGDSTLGYLNEADLNMGLELPAMEEVFHVEDWSRYMWSAETGFEHLDTGFPPVSQ</sequence>
<dbReference type="AlphaFoldDB" id="A0AAD6DTI4"/>
<protein>
    <submittedName>
        <fullName evidence="2">Uncharacterized protein</fullName>
    </submittedName>
</protein>
<dbReference type="RefSeq" id="XP_056749387.1">
    <property type="nucleotide sequence ID" value="XM_056900719.1"/>
</dbReference>
<evidence type="ECO:0000313" key="2">
    <source>
        <dbReference type="EMBL" id="KAJ5592761.1"/>
    </source>
</evidence>